<dbReference type="InterPro" id="IPR011004">
    <property type="entry name" value="Trimer_LpxA-like_sf"/>
</dbReference>
<evidence type="ECO:0000313" key="10">
    <source>
        <dbReference type="Proteomes" id="UP000191980"/>
    </source>
</evidence>
<protein>
    <submittedName>
        <fullName evidence="9">UDP-N-acetylglucosamine acyltransferase</fullName>
    </submittedName>
</protein>
<dbReference type="Pfam" id="PF04613">
    <property type="entry name" value="LpxD"/>
    <property type="match status" value="1"/>
</dbReference>
<dbReference type="Gene3D" id="2.160.10.10">
    <property type="entry name" value="Hexapeptide repeat proteins"/>
    <property type="match status" value="1"/>
</dbReference>
<dbReference type="RefSeq" id="WP_080522966.1">
    <property type="nucleotide sequence ID" value="NZ_LPUF01000001.1"/>
</dbReference>
<gene>
    <name evidence="9" type="ORF">AU255_11265</name>
</gene>
<comment type="caution">
    <text evidence="9">The sequence shown here is derived from an EMBL/GenBank/DDBJ whole genome shotgun (WGS) entry which is preliminary data.</text>
</comment>
<sequence length="351" mass="37982">MDILSSEIFQDFKQQGLITAHLGADTRVTGIVPAEAAGQGGLVFVEHEKYLPSVLTAGVATIVTTQAIADKIQLDNTAILLAPNVRMAMAYIRQKYVDRDVYNSEWGRIHTTAVIHESVLVPVDAVIGPGVVIGRNVQLGSAVVIMANAVIEFDAVIGARTVIYSNCVVSYDCHIGEDCILKAGCVIGSDGQGFAQDEQFHHHRIPQTGRVVIGNKVVIGSVTTIDRATYTETKVHDGCIIDAQCHLAHNVIIEDDCILVAQTGIAGSSHFGKRVIASGQTGVLDHVHIPDDTMLLHRAGVHSSIKESGIYAYGPAQPFKKYTKNIAIFQRLSEVWTRLKKLEKQVAELSK</sequence>
<keyword evidence="10" id="KW-1185">Reference proteome</keyword>
<dbReference type="SUPFAM" id="SSF51161">
    <property type="entry name" value="Trimeric LpxA-like enzymes"/>
    <property type="match status" value="1"/>
</dbReference>
<keyword evidence="3 9" id="KW-0808">Transferase</keyword>
<evidence type="ECO:0000256" key="1">
    <source>
        <dbReference type="ARBA" id="ARBA00022516"/>
    </source>
</evidence>
<evidence type="ECO:0000256" key="4">
    <source>
        <dbReference type="ARBA" id="ARBA00022737"/>
    </source>
</evidence>
<name>A0A1V8M9T3_9GAMM</name>
<keyword evidence="6 9" id="KW-0012">Acyltransferase</keyword>
<evidence type="ECO:0000256" key="6">
    <source>
        <dbReference type="ARBA" id="ARBA00023315"/>
    </source>
</evidence>
<evidence type="ECO:0000313" key="9">
    <source>
        <dbReference type="EMBL" id="OQK18364.1"/>
    </source>
</evidence>
<dbReference type="GO" id="GO:0016020">
    <property type="term" value="C:membrane"/>
    <property type="evidence" value="ECO:0007669"/>
    <property type="project" value="GOC"/>
</dbReference>
<feature type="domain" description="UDP-3-O-[3-hydroxymyristoyl] glucosamine N-acyltransferase non-repeat region" evidence="7">
    <location>
        <begin position="25"/>
        <end position="92"/>
    </location>
</feature>
<dbReference type="AlphaFoldDB" id="A0A1V8M9T3"/>
<feature type="domain" description="Mannose-1-phosphate guanyltransferase C-terminal" evidence="8">
    <location>
        <begin position="112"/>
        <end position="190"/>
    </location>
</feature>
<dbReference type="NCBIfam" id="NF002060">
    <property type="entry name" value="PRK00892.1"/>
    <property type="match status" value="1"/>
</dbReference>
<dbReference type="Gene3D" id="3.40.1390.10">
    <property type="entry name" value="MurE/MurF, N-terminal domain"/>
    <property type="match status" value="1"/>
</dbReference>
<evidence type="ECO:0000259" key="7">
    <source>
        <dbReference type="Pfam" id="PF04613"/>
    </source>
</evidence>
<accession>A0A1V8M9T3</accession>
<dbReference type="Pfam" id="PF00132">
    <property type="entry name" value="Hexapep"/>
    <property type="match status" value="1"/>
</dbReference>
<dbReference type="InterPro" id="IPR020573">
    <property type="entry name" value="UDP_GlcNAc_AcTrfase_non-rep"/>
</dbReference>
<dbReference type="GO" id="GO:0016410">
    <property type="term" value="F:N-acyltransferase activity"/>
    <property type="evidence" value="ECO:0007669"/>
    <property type="project" value="InterPro"/>
</dbReference>
<organism evidence="9 10">
    <name type="scientific">Methyloprofundus sedimenti</name>
    <dbReference type="NCBI Taxonomy" id="1420851"/>
    <lineage>
        <taxon>Bacteria</taxon>
        <taxon>Pseudomonadati</taxon>
        <taxon>Pseudomonadota</taxon>
        <taxon>Gammaproteobacteria</taxon>
        <taxon>Methylococcales</taxon>
        <taxon>Methylococcaceae</taxon>
        <taxon>Methyloprofundus</taxon>
    </lineage>
</organism>
<keyword evidence="4" id="KW-0677">Repeat</keyword>
<dbReference type="CDD" id="cd03352">
    <property type="entry name" value="LbH_LpxD"/>
    <property type="match status" value="1"/>
</dbReference>
<dbReference type="NCBIfam" id="TIGR01853">
    <property type="entry name" value="lipid_A_lpxD"/>
    <property type="match status" value="1"/>
</dbReference>
<dbReference type="Proteomes" id="UP000191980">
    <property type="component" value="Unassembled WGS sequence"/>
</dbReference>
<dbReference type="InterPro" id="IPR056729">
    <property type="entry name" value="GMPPB_C"/>
</dbReference>
<reference evidence="9 10" key="1">
    <citation type="submission" date="2015-12" db="EMBL/GenBank/DDBJ databases">
        <authorList>
            <person name="Shamseldin A."/>
            <person name="Moawad H."/>
            <person name="Abd El-Rahim W.M."/>
            <person name="Sadowsky M.J."/>
        </authorList>
    </citation>
    <scope>NUCLEOTIDE SEQUENCE [LARGE SCALE GENOMIC DNA]</scope>
    <source>
        <strain evidence="9 10">WF1</strain>
    </source>
</reference>
<dbReference type="OrthoDB" id="9784739at2"/>
<proteinExistence type="predicted"/>
<evidence type="ECO:0000256" key="5">
    <source>
        <dbReference type="ARBA" id="ARBA00023098"/>
    </source>
</evidence>
<dbReference type="InterPro" id="IPR001451">
    <property type="entry name" value="Hexapep"/>
</dbReference>
<keyword evidence="5" id="KW-0443">Lipid metabolism</keyword>
<keyword evidence="1" id="KW-0444">Lipid biosynthesis</keyword>
<evidence type="ECO:0000259" key="8">
    <source>
        <dbReference type="Pfam" id="PF25087"/>
    </source>
</evidence>
<keyword evidence="2" id="KW-0441">Lipid A biosynthesis</keyword>
<dbReference type="STRING" id="1420851.AU255_11265"/>
<dbReference type="InterPro" id="IPR007691">
    <property type="entry name" value="LpxD"/>
</dbReference>
<evidence type="ECO:0000256" key="3">
    <source>
        <dbReference type="ARBA" id="ARBA00022679"/>
    </source>
</evidence>
<dbReference type="EMBL" id="LPUF01000001">
    <property type="protein sequence ID" value="OQK18364.1"/>
    <property type="molecule type" value="Genomic_DNA"/>
</dbReference>
<evidence type="ECO:0000256" key="2">
    <source>
        <dbReference type="ARBA" id="ARBA00022556"/>
    </source>
</evidence>
<dbReference type="Pfam" id="PF25087">
    <property type="entry name" value="GMPPB_C"/>
    <property type="match status" value="1"/>
</dbReference>
<dbReference type="GO" id="GO:0009245">
    <property type="term" value="P:lipid A biosynthetic process"/>
    <property type="evidence" value="ECO:0007669"/>
    <property type="project" value="UniProtKB-KW"/>
</dbReference>
<dbReference type="PANTHER" id="PTHR43378">
    <property type="entry name" value="UDP-3-O-ACYLGLUCOSAMINE N-ACYLTRANSFERASE"/>
    <property type="match status" value="1"/>
</dbReference>
<dbReference type="PANTHER" id="PTHR43378:SF2">
    <property type="entry name" value="UDP-3-O-ACYLGLUCOSAMINE N-ACYLTRANSFERASE 1, MITOCHONDRIAL-RELATED"/>
    <property type="match status" value="1"/>
</dbReference>